<feature type="compositionally biased region" description="Low complexity" evidence="4">
    <location>
        <begin position="21"/>
        <end position="52"/>
    </location>
</feature>
<dbReference type="EMBL" id="BAAADU010000002">
    <property type="protein sequence ID" value="GAA0651109.1"/>
    <property type="molecule type" value="Genomic_DNA"/>
</dbReference>
<dbReference type="GeneID" id="68574077"/>
<accession>A0AAV3SZQ4</accession>
<dbReference type="SUPFAM" id="SSF53807">
    <property type="entry name" value="Helical backbone' metal receptor"/>
    <property type="match status" value="1"/>
</dbReference>
<evidence type="ECO:0000313" key="7">
    <source>
        <dbReference type="Proteomes" id="UP001500194"/>
    </source>
</evidence>
<sequence length="382" mass="42294">MDRRKFLGTTGAVLGAALAGCQSSGDSTTSTTTDATTTESTTTEQTTTESSTPYTVSMVPTGDVTFEEVPETWIANNGSYADMGLALGVEEPKALWLANRWHTNYYDEIPGVSADKSDTTSLYQDGVSKELFYSLEQEHGIDVQVFDPNFLINRFGWNQADVDEIANGVAPIIGNSIFSQTYPWHEDYEYYTLYEAFEKVAEIFQAQERYEAFASLHDDFQSNLDFVPTADSERPRIAILWPASESSFYPYLVGGGTSHKQWRDLNVRDALAEANVQDFLSSRGTIDYETLLEVDPDALMIRGRESMTADEFQESVVAPMEADNTASQLTAVQNGDVYRGGPLYQGPISNLVVTQRAAEQLYGVEEMLYDPQRVSDIANGNA</sequence>
<dbReference type="PROSITE" id="PS51257">
    <property type="entry name" value="PROKAR_LIPOPROTEIN"/>
    <property type="match status" value="1"/>
</dbReference>
<dbReference type="Proteomes" id="UP001500194">
    <property type="component" value="Unassembled WGS sequence"/>
</dbReference>
<feature type="domain" description="Fe/B12 periplasmic-binding" evidence="5">
    <location>
        <begin position="148"/>
        <end position="340"/>
    </location>
</feature>
<evidence type="ECO:0000313" key="6">
    <source>
        <dbReference type="EMBL" id="GAA0651109.1"/>
    </source>
</evidence>
<comment type="subcellular location">
    <subcellularLocation>
        <location evidence="1">Cell envelope</location>
    </subcellularLocation>
</comment>
<dbReference type="PANTHER" id="PTHR30532:SF1">
    <property type="entry name" value="IRON(3+)-HYDROXAMATE-BINDING PROTEIN FHUD"/>
    <property type="match status" value="1"/>
</dbReference>
<dbReference type="Gene3D" id="3.40.50.1980">
    <property type="entry name" value="Nitrogenase molybdenum iron protein domain"/>
    <property type="match status" value="2"/>
</dbReference>
<evidence type="ECO:0000256" key="2">
    <source>
        <dbReference type="ARBA" id="ARBA00022448"/>
    </source>
</evidence>
<feature type="region of interest" description="Disordered" evidence="4">
    <location>
        <begin position="21"/>
        <end position="55"/>
    </location>
</feature>
<evidence type="ECO:0000256" key="4">
    <source>
        <dbReference type="SAM" id="MobiDB-lite"/>
    </source>
</evidence>
<proteinExistence type="predicted"/>
<gene>
    <name evidence="6" type="ORF">GCM10009019_12540</name>
</gene>
<evidence type="ECO:0000256" key="1">
    <source>
        <dbReference type="ARBA" id="ARBA00004196"/>
    </source>
</evidence>
<protein>
    <submittedName>
        <fullName evidence="6">ABC transporter substrate-binding protein</fullName>
    </submittedName>
</protein>
<keyword evidence="7" id="KW-1185">Reference proteome</keyword>
<name>A0AAV3SZQ4_9EURY</name>
<dbReference type="InterPro" id="IPR002491">
    <property type="entry name" value="ABC_transptr_periplasmic_BD"/>
</dbReference>
<organism evidence="6 7">
    <name type="scientific">Salarchaeum japonicum</name>
    <dbReference type="NCBI Taxonomy" id="555573"/>
    <lineage>
        <taxon>Archaea</taxon>
        <taxon>Methanobacteriati</taxon>
        <taxon>Methanobacteriota</taxon>
        <taxon>Stenosarchaea group</taxon>
        <taxon>Halobacteria</taxon>
        <taxon>Halobacteriales</taxon>
        <taxon>Halobacteriaceae</taxon>
    </lineage>
</organism>
<keyword evidence="2" id="KW-0813">Transport</keyword>
<reference evidence="6 7" key="1">
    <citation type="journal article" date="2019" name="Int. J. Syst. Evol. Microbiol.">
        <title>The Global Catalogue of Microorganisms (GCM) 10K type strain sequencing project: providing services to taxonomists for standard genome sequencing and annotation.</title>
        <authorList>
            <consortium name="The Broad Institute Genomics Platform"/>
            <consortium name="The Broad Institute Genome Sequencing Center for Infectious Disease"/>
            <person name="Wu L."/>
            <person name="Ma J."/>
        </authorList>
    </citation>
    <scope>NUCLEOTIDE SEQUENCE [LARGE SCALE GENOMIC DNA]</scope>
    <source>
        <strain evidence="6 7">JCM 16327</strain>
    </source>
</reference>
<evidence type="ECO:0000259" key="5">
    <source>
        <dbReference type="Pfam" id="PF01497"/>
    </source>
</evidence>
<dbReference type="InterPro" id="IPR051313">
    <property type="entry name" value="Bact_iron-sidero_bind"/>
</dbReference>
<dbReference type="PANTHER" id="PTHR30532">
    <property type="entry name" value="IRON III DICITRATE-BINDING PERIPLASMIC PROTEIN"/>
    <property type="match status" value="1"/>
</dbReference>
<comment type="caution">
    <text evidence="6">The sequence shown here is derived from an EMBL/GenBank/DDBJ whole genome shotgun (WGS) entry which is preliminary data.</text>
</comment>
<dbReference type="AlphaFoldDB" id="A0AAV3SZQ4"/>
<dbReference type="Pfam" id="PF01497">
    <property type="entry name" value="Peripla_BP_2"/>
    <property type="match status" value="1"/>
</dbReference>
<dbReference type="RefSeq" id="WP_227261052.1">
    <property type="nucleotide sequence ID" value="NZ_BAAADU010000002.1"/>
</dbReference>
<keyword evidence="3" id="KW-0732">Signal</keyword>
<evidence type="ECO:0000256" key="3">
    <source>
        <dbReference type="ARBA" id="ARBA00022729"/>
    </source>
</evidence>